<protein>
    <recommendedName>
        <fullName evidence="7">poly(A)-specific ribonuclease</fullName>
        <ecNumber evidence="7">3.1.13.4</ecNumber>
    </recommendedName>
</protein>
<dbReference type="STRING" id="888268.A0A1E5UKV1"/>
<keyword evidence="12" id="KW-0269">Exonuclease</keyword>
<keyword evidence="14" id="KW-0805">Transcription regulation</keyword>
<feature type="compositionally biased region" description="Low complexity" evidence="18">
    <location>
        <begin position="140"/>
        <end position="160"/>
    </location>
</feature>
<sequence length="297" mass="32468">MFGAPVFPPIPMRFAYKPAPADAMGSSSPAPSTPSGSSSSETSAPPYDTLSAFSMESSAALRPSQQRLMAEAEWGLAAAAAAALQVPRPFATAPARRDRRQWDQRSRATAMCGAGFRHPTKTMLGYVSRPPPADVMDVDSSAPSTPSSDSSSSSMETTPSPRVLATARKMMPPWSFPTEPAPRVEVRQVWAHNFDTEAELIKSLLPNFPYVAVDTEFPGTVYRPAGAAYTLTPERRYELLRQNVDALDLIQLGLTLFDSAGQLPPCGGATWYVWEFNFREFDVRRHRHAPESIAMLR</sequence>
<evidence type="ECO:0000256" key="2">
    <source>
        <dbReference type="ARBA" id="ARBA00001968"/>
    </source>
</evidence>
<comment type="cofactor">
    <cofactor evidence="2">
        <name>a divalent metal cation</name>
        <dbReference type="ChEBI" id="CHEBI:60240"/>
    </cofactor>
</comment>
<evidence type="ECO:0000256" key="16">
    <source>
        <dbReference type="ARBA" id="ARBA00023242"/>
    </source>
</evidence>
<evidence type="ECO:0000256" key="13">
    <source>
        <dbReference type="ARBA" id="ARBA00022884"/>
    </source>
</evidence>
<evidence type="ECO:0000256" key="14">
    <source>
        <dbReference type="ARBA" id="ARBA00023015"/>
    </source>
</evidence>
<keyword evidence="15" id="KW-0804">Transcription</keyword>
<dbReference type="InterPro" id="IPR012337">
    <property type="entry name" value="RNaseH-like_sf"/>
</dbReference>
<evidence type="ECO:0000256" key="8">
    <source>
        <dbReference type="ARBA" id="ARBA00022490"/>
    </source>
</evidence>
<dbReference type="InterPro" id="IPR006941">
    <property type="entry name" value="RNase_CAF1"/>
</dbReference>
<dbReference type="GO" id="GO:0030014">
    <property type="term" value="C:CCR4-NOT complex"/>
    <property type="evidence" value="ECO:0007669"/>
    <property type="project" value="InterPro"/>
</dbReference>
<keyword evidence="11" id="KW-0378">Hydrolase</keyword>
<dbReference type="InterPro" id="IPR039637">
    <property type="entry name" value="CNOT7/CNOT8/Pop2"/>
</dbReference>
<evidence type="ECO:0000256" key="11">
    <source>
        <dbReference type="ARBA" id="ARBA00022801"/>
    </source>
</evidence>
<feature type="non-terminal residue" evidence="19">
    <location>
        <position position="297"/>
    </location>
</feature>
<keyword evidence="16" id="KW-0539">Nucleus</keyword>
<evidence type="ECO:0000256" key="17">
    <source>
        <dbReference type="ARBA" id="ARBA00025148"/>
    </source>
</evidence>
<evidence type="ECO:0000256" key="7">
    <source>
        <dbReference type="ARBA" id="ARBA00012161"/>
    </source>
</evidence>
<evidence type="ECO:0000256" key="6">
    <source>
        <dbReference type="ARBA" id="ARBA00011757"/>
    </source>
</evidence>
<evidence type="ECO:0000313" key="20">
    <source>
        <dbReference type="Proteomes" id="UP000095767"/>
    </source>
</evidence>
<keyword evidence="9" id="KW-0540">Nuclease</keyword>
<comment type="subcellular location">
    <subcellularLocation>
        <location evidence="4">Cytoplasm</location>
    </subcellularLocation>
    <subcellularLocation>
        <location evidence="3">Nucleus</location>
    </subcellularLocation>
</comment>
<dbReference type="AlphaFoldDB" id="A0A1E5UKV1"/>
<keyword evidence="20" id="KW-1185">Reference proteome</keyword>
<dbReference type="GO" id="GO:0003723">
    <property type="term" value="F:RNA binding"/>
    <property type="evidence" value="ECO:0007669"/>
    <property type="project" value="UniProtKB-KW"/>
</dbReference>
<dbReference type="PANTHER" id="PTHR10797">
    <property type="entry name" value="CCR4-NOT TRANSCRIPTION COMPLEX SUBUNIT"/>
    <property type="match status" value="1"/>
</dbReference>
<feature type="region of interest" description="Disordered" evidence="18">
    <location>
        <begin position="18"/>
        <end position="51"/>
    </location>
</feature>
<dbReference type="InterPro" id="IPR036397">
    <property type="entry name" value="RNaseH_sf"/>
</dbReference>
<dbReference type="Proteomes" id="UP000095767">
    <property type="component" value="Unassembled WGS sequence"/>
</dbReference>
<evidence type="ECO:0000256" key="5">
    <source>
        <dbReference type="ARBA" id="ARBA00008372"/>
    </source>
</evidence>
<name>A0A1E5UKV1_9POAL</name>
<evidence type="ECO:0000256" key="9">
    <source>
        <dbReference type="ARBA" id="ARBA00022722"/>
    </source>
</evidence>
<dbReference type="SUPFAM" id="SSF53098">
    <property type="entry name" value="Ribonuclease H-like"/>
    <property type="match status" value="1"/>
</dbReference>
<evidence type="ECO:0000256" key="12">
    <source>
        <dbReference type="ARBA" id="ARBA00022839"/>
    </source>
</evidence>
<dbReference type="GO" id="GO:0004535">
    <property type="term" value="F:poly(A)-specific ribonuclease activity"/>
    <property type="evidence" value="ECO:0007669"/>
    <property type="project" value="UniProtKB-EC"/>
</dbReference>
<keyword evidence="13" id="KW-0694">RNA-binding</keyword>
<evidence type="ECO:0000256" key="10">
    <source>
        <dbReference type="ARBA" id="ARBA00022723"/>
    </source>
</evidence>
<evidence type="ECO:0000256" key="4">
    <source>
        <dbReference type="ARBA" id="ARBA00004496"/>
    </source>
</evidence>
<dbReference type="GO" id="GO:0005737">
    <property type="term" value="C:cytoplasm"/>
    <property type="evidence" value="ECO:0007669"/>
    <property type="project" value="UniProtKB-SubCell"/>
</dbReference>
<evidence type="ECO:0000256" key="3">
    <source>
        <dbReference type="ARBA" id="ARBA00004123"/>
    </source>
</evidence>
<dbReference type="EMBL" id="LWDX02073445">
    <property type="protein sequence ID" value="OEL13425.1"/>
    <property type="molecule type" value="Genomic_DNA"/>
</dbReference>
<evidence type="ECO:0000256" key="18">
    <source>
        <dbReference type="SAM" id="MobiDB-lite"/>
    </source>
</evidence>
<comment type="subunit">
    <text evidence="6">Component of the CCR4-NOT complex, at least composed of CRR4 and CAF1 proteins.</text>
</comment>
<keyword evidence="10" id="KW-0479">Metal-binding</keyword>
<organism evidence="19 20">
    <name type="scientific">Dichanthelium oligosanthes</name>
    <dbReference type="NCBI Taxonomy" id="888268"/>
    <lineage>
        <taxon>Eukaryota</taxon>
        <taxon>Viridiplantae</taxon>
        <taxon>Streptophyta</taxon>
        <taxon>Embryophyta</taxon>
        <taxon>Tracheophyta</taxon>
        <taxon>Spermatophyta</taxon>
        <taxon>Magnoliopsida</taxon>
        <taxon>Liliopsida</taxon>
        <taxon>Poales</taxon>
        <taxon>Poaceae</taxon>
        <taxon>PACMAD clade</taxon>
        <taxon>Panicoideae</taxon>
        <taxon>Panicodae</taxon>
        <taxon>Paniceae</taxon>
        <taxon>Dichantheliinae</taxon>
        <taxon>Dichanthelium</taxon>
    </lineage>
</organism>
<dbReference type="EC" id="3.1.13.4" evidence="7"/>
<comment type="caution">
    <text evidence="19">The sequence shown here is derived from an EMBL/GenBank/DDBJ whole genome shotgun (WGS) entry which is preliminary data.</text>
</comment>
<comment type="similarity">
    <text evidence="5">Belongs to the CAF1 family.</text>
</comment>
<proteinExistence type="inferred from homology"/>
<gene>
    <name evidence="19" type="ORF">BAE44_0025557</name>
</gene>
<keyword evidence="8" id="KW-0963">Cytoplasm</keyword>
<dbReference type="GO" id="GO:0005634">
    <property type="term" value="C:nucleus"/>
    <property type="evidence" value="ECO:0007669"/>
    <property type="project" value="UniProtKB-SubCell"/>
</dbReference>
<feature type="region of interest" description="Disordered" evidence="18">
    <location>
        <begin position="127"/>
        <end position="160"/>
    </location>
</feature>
<evidence type="ECO:0000313" key="19">
    <source>
        <dbReference type="EMBL" id="OEL13425.1"/>
    </source>
</evidence>
<feature type="compositionally biased region" description="Low complexity" evidence="18">
    <location>
        <begin position="25"/>
        <end position="46"/>
    </location>
</feature>
<evidence type="ECO:0000256" key="15">
    <source>
        <dbReference type="ARBA" id="ARBA00023163"/>
    </source>
</evidence>
<dbReference type="OrthoDB" id="739979at2759"/>
<accession>A0A1E5UKV1</accession>
<comment type="function">
    <text evidence="17">Ubiquitous transcription factor required for a diverse set of processes. It is a component of the CCR4 complex involved in the control of gene expression.</text>
</comment>
<reference evidence="19 20" key="1">
    <citation type="submission" date="2016-09" db="EMBL/GenBank/DDBJ databases">
        <title>The draft genome of Dichanthelium oligosanthes: A C3 panicoid grass species.</title>
        <authorList>
            <person name="Studer A.J."/>
            <person name="Schnable J.C."/>
            <person name="Brutnell T.P."/>
        </authorList>
    </citation>
    <scope>NUCLEOTIDE SEQUENCE [LARGE SCALE GENOMIC DNA]</scope>
    <source>
        <strain evidence="20">cv. Kellogg 1175</strain>
        <tissue evidence="19">Leaf</tissue>
    </source>
</reference>
<dbReference type="Pfam" id="PF04857">
    <property type="entry name" value="CAF1"/>
    <property type="match status" value="1"/>
</dbReference>
<dbReference type="GO" id="GO:0046872">
    <property type="term" value="F:metal ion binding"/>
    <property type="evidence" value="ECO:0007669"/>
    <property type="project" value="UniProtKB-KW"/>
</dbReference>
<dbReference type="Gene3D" id="3.30.420.10">
    <property type="entry name" value="Ribonuclease H-like superfamily/Ribonuclease H"/>
    <property type="match status" value="1"/>
</dbReference>
<evidence type="ECO:0000256" key="1">
    <source>
        <dbReference type="ARBA" id="ARBA00001663"/>
    </source>
</evidence>
<comment type="catalytic activity">
    <reaction evidence="1">
        <text>Exonucleolytic cleavage of poly(A) to 5'-AMP.</text>
        <dbReference type="EC" id="3.1.13.4"/>
    </reaction>
</comment>